<gene>
    <name evidence="1" type="ORF">LCGC14_0288680</name>
</gene>
<proteinExistence type="predicted"/>
<reference evidence="1" key="1">
    <citation type="journal article" date="2015" name="Nature">
        <title>Complex archaea that bridge the gap between prokaryotes and eukaryotes.</title>
        <authorList>
            <person name="Spang A."/>
            <person name="Saw J.H."/>
            <person name="Jorgensen S.L."/>
            <person name="Zaremba-Niedzwiedzka K."/>
            <person name="Martijn J."/>
            <person name="Lind A.E."/>
            <person name="van Eijk R."/>
            <person name="Schleper C."/>
            <person name="Guy L."/>
            <person name="Ettema T.J."/>
        </authorList>
    </citation>
    <scope>NUCLEOTIDE SEQUENCE</scope>
</reference>
<evidence type="ECO:0000313" key="1">
    <source>
        <dbReference type="EMBL" id="KKN84406.1"/>
    </source>
</evidence>
<comment type="caution">
    <text evidence="1">The sequence shown here is derived from an EMBL/GenBank/DDBJ whole genome shotgun (WGS) entry which is preliminary data.</text>
</comment>
<protein>
    <recommendedName>
        <fullName evidence="2">HNH domain-containing protein</fullName>
    </recommendedName>
</protein>
<dbReference type="EMBL" id="LAZR01000171">
    <property type="protein sequence ID" value="KKN84406.1"/>
    <property type="molecule type" value="Genomic_DNA"/>
</dbReference>
<accession>A0A0F9WEW2</accession>
<evidence type="ECO:0008006" key="2">
    <source>
        <dbReference type="Google" id="ProtNLM"/>
    </source>
</evidence>
<sequence length="92" mass="10719">MEETLTQKRQRRKKMAVEVMGGSCKDCGATFPGYPEVFDFDHMWGKREAIGRMLPIASWKEIAEELEKCELVCSNCHRMRTAERRKYGCTIQ</sequence>
<organism evidence="1">
    <name type="scientific">marine sediment metagenome</name>
    <dbReference type="NCBI Taxonomy" id="412755"/>
    <lineage>
        <taxon>unclassified sequences</taxon>
        <taxon>metagenomes</taxon>
        <taxon>ecological metagenomes</taxon>
    </lineage>
</organism>
<name>A0A0F9WEW2_9ZZZZ</name>
<dbReference type="AlphaFoldDB" id="A0A0F9WEW2"/>